<dbReference type="Proteomes" id="UP000256970">
    <property type="component" value="Unassembled WGS sequence"/>
</dbReference>
<accession>A0A383W2C7</accession>
<organism evidence="1 2">
    <name type="scientific">Tetradesmus obliquus</name>
    <name type="common">Green alga</name>
    <name type="synonym">Acutodesmus obliquus</name>
    <dbReference type="NCBI Taxonomy" id="3088"/>
    <lineage>
        <taxon>Eukaryota</taxon>
        <taxon>Viridiplantae</taxon>
        <taxon>Chlorophyta</taxon>
        <taxon>core chlorophytes</taxon>
        <taxon>Chlorophyceae</taxon>
        <taxon>CS clade</taxon>
        <taxon>Sphaeropleales</taxon>
        <taxon>Scenedesmaceae</taxon>
        <taxon>Tetradesmus</taxon>
    </lineage>
</organism>
<dbReference type="PANTHER" id="PTHR47909:SF2">
    <property type="entry name" value="GPI INOSITOL-DEACYLASE"/>
    <property type="match status" value="1"/>
</dbReference>
<dbReference type="SUPFAM" id="SSF53474">
    <property type="entry name" value="alpha/beta-Hydrolases"/>
    <property type="match status" value="1"/>
</dbReference>
<evidence type="ECO:0000313" key="2">
    <source>
        <dbReference type="Proteomes" id="UP000256970"/>
    </source>
</evidence>
<dbReference type="EMBL" id="FNXT01001043">
    <property type="protein sequence ID" value="SZX71272.1"/>
    <property type="molecule type" value="Genomic_DNA"/>
</dbReference>
<gene>
    <name evidence="1" type="ORF">BQ4739_LOCUS11407</name>
</gene>
<evidence type="ECO:0008006" key="3">
    <source>
        <dbReference type="Google" id="ProtNLM"/>
    </source>
</evidence>
<keyword evidence="2" id="KW-1185">Reference proteome</keyword>
<dbReference type="InterPro" id="IPR029058">
    <property type="entry name" value="AB_hydrolase_fold"/>
</dbReference>
<name>A0A383W2C7_TETOB</name>
<protein>
    <recommendedName>
        <fullName evidence="3">GPI inositol-deacylase</fullName>
    </recommendedName>
</protein>
<reference evidence="1 2" key="1">
    <citation type="submission" date="2016-10" db="EMBL/GenBank/DDBJ databases">
        <authorList>
            <person name="Cai Z."/>
        </authorList>
    </citation>
    <scope>NUCLEOTIDE SEQUENCE [LARGE SCALE GENOMIC DNA]</scope>
</reference>
<dbReference type="STRING" id="3088.A0A383W2C7"/>
<dbReference type="Gene3D" id="3.40.50.1820">
    <property type="entry name" value="alpha/beta hydrolase"/>
    <property type="match status" value="1"/>
</dbReference>
<proteinExistence type="predicted"/>
<sequence>MNSKMLGQQRTGSCLHTPCSSRQRWQTNMQLPSRLQAEVTSSSGSSSSSRSPVLILPGFLSNNTTSATSQYRELADNLLQLGHPAAEILPASTWDWLPTLSGGSFGWYVERLAEAVQRLQAKHQRQISLVGISAGGWLARLALGSEPYAGKVWGLAPSVHTLVTCGTPHHSFEAYPFGRAEETWLVDQPQDAQMEAAALQEASTRSSSSSSSRITTSLQYANHHYPDASSLQPTRIVCVIGSAVTGKRVELAEVLKLRMSVADANYAWFVQSSYQANCGQVEVDGDGVCPVQTGLLPGAEQLVLPGVWHNAEPGKLWYGSQQVVQLWDSFLP</sequence>
<dbReference type="PANTHER" id="PTHR47909">
    <property type="entry name" value="ALPHA/BETA-HYDROLASES SUPERFAMILY PROTEIN"/>
    <property type="match status" value="1"/>
</dbReference>
<evidence type="ECO:0000313" key="1">
    <source>
        <dbReference type="EMBL" id="SZX71272.1"/>
    </source>
</evidence>
<dbReference type="AlphaFoldDB" id="A0A383W2C7"/>